<keyword evidence="1" id="KW-0472">Membrane</keyword>
<reference evidence="2 3" key="1">
    <citation type="submission" date="2015-10" db="EMBL/GenBank/DDBJ databases">
        <title>Genome analyses suggest a sexual origin of heterokaryosis in a supposedly ancient asexual fungus.</title>
        <authorList>
            <person name="Ropars J."/>
            <person name="Sedzielewska K."/>
            <person name="Noel J."/>
            <person name="Charron P."/>
            <person name="Farinelli L."/>
            <person name="Marton T."/>
            <person name="Kruger M."/>
            <person name="Pelin A."/>
            <person name="Brachmann A."/>
            <person name="Corradi N."/>
        </authorList>
    </citation>
    <scope>NUCLEOTIDE SEQUENCE [LARGE SCALE GENOMIC DNA]</scope>
    <source>
        <strain evidence="2 3">A4</strain>
    </source>
</reference>
<dbReference type="EMBL" id="LLXI01004620">
    <property type="protein sequence ID" value="PKY60804.1"/>
    <property type="molecule type" value="Genomic_DNA"/>
</dbReference>
<name>A0A2I1HPK1_9GLOM</name>
<comment type="caution">
    <text evidence="2">The sequence shown here is derived from an EMBL/GenBank/DDBJ whole genome shotgun (WGS) entry which is preliminary data.</text>
</comment>
<proteinExistence type="predicted"/>
<protein>
    <submittedName>
        <fullName evidence="2">Uncharacterized protein</fullName>
    </submittedName>
</protein>
<gene>
    <name evidence="2" type="ORF">RhiirA4_484953</name>
</gene>
<keyword evidence="3" id="KW-1185">Reference proteome</keyword>
<feature type="transmembrane region" description="Helical" evidence="1">
    <location>
        <begin position="50"/>
        <end position="71"/>
    </location>
</feature>
<evidence type="ECO:0000256" key="1">
    <source>
        <dbReference type="SAM" id="Phobius"/>
    </source>
</evidence>
<accession>A0A2I1HPK1</accession>
<keyword evidence="1" id="KW-1133">Transmembrane helix</keyword>
<organism evidence="2 3">
    <name type="scientific">Rhizophagus irregularis</name>
    <dbReference type="NCBI Taxonomy" id="588596"/>
    <lineage>
        <taxon>Eukaryota</taxon>
        <taxon>Fungi</taxon>
        <taxon>Fungi incertae sedis</taxon>
        <taxon>Mucoromycota</taxon>
        <taxon>Glomeromycotina</taxon>
        <taxon>Glomeromycetes</taxon>
        <taxon>Glomerales</taxon>
        <taxon>Glomeraceae</taxon>
        <taxon>Rhizophagus</taxon>
    </lineage>
</organism>
<dbReference type="Proteomes" id="UP000234323">
    <property type="component" value="Unassembled WGS sequence"/>
</dbReference>
<evidence type="ECO:0000313" key="3">
    <source>
        <dbReference type="Proteomes" id="UP000234323"/>
    </source>
</evidence>
<sequence length="77" mass="8901">MSYHERKSNSLDIPLTPPSPYHPYTSIPLILIASYRLLQLWDFDLVSVSSLGLTTGLWVFDVLEFYIGFLLDSFFNE</sequence>
<evidence type="ECO:0000313" key="2">
    <source>
        <dbReference type="EMBL" id="PKY60804.1"/>
    </source>
</evidence>
<dbReference type="AlphaFoldDB" id="A0A2I1HPK1"/>
<keyword evidence="1" id="KW-0812">Transmembrane</keyword>